<dbReference type="EMBL" id="JAKWBI020000007">
    <property type="protein sequence ID" value="KAJ2906927.1"/>
    <property type="molecule type" value="Genomic_DNA"/>
</dbReference>
<reference evidence="2" key="1">
    <citation type="submission" date="2022-07" db="EMBL/GenBank/DDBJ databases">
        <title>Draft genome sequence of Zalerion maritima ATCC 34329, a (micro)plastics degrading marine fungus.</title>
        <authorList>
            <person name="Paco A."/>
            <person name="Goncalves M.F.M."/>
            <person name="Rocha-Santos T.A.P."/>
            <person name="Alves A."/>
        </authorList>
    </citation>
    <scope>NUCLEOTIDE SEQUENCE</scope>
    <source>
        <strain evidence="2">ATCC 34329</strain>
    </source>
</reference>
<dbReference type="Proteomes" id="UP001201980">
    <property type="component" value="Unassembled WGS sequence"/>
</dbReference>
<gene>
    <name evidence="2" type="ORF">MKZ38_009790</name>
</gene>
<protein>
    <submittedName>
        <fullName evidence="2">Uncharacterized protein</fullName>
    </submittedName>
</protein>
<proteinExistence type="predicted"/>
<sequence length="138" mass="14986">MYQYVIAIVYRVLHLSGFWGSNHQVSLWETDQVHGKLSHGKPKKGKDASLSPRNMSAGEGSSVEAIWSGRTLPCAPFEEIEGSGGHSPPGSSNWIKGPGRDDKDNKSDPPPQPEPPTPVPQPPTPEPELTANDVLPWE</sequence>
<organism evidence="2 3">
    <name type="scientific">Zalerion maritima</name>
    <dbReference type="NCBI Taxonomy" id="339359"/>
    <lineage>
        <taxon>Eukaryota</taxon>
        <taxon>Fungi</taxon>
        <taxon>Dikarya</taxon>
        <taxon>Ascomycota</taxon>
        <taxon>Pezizomycotina</taxon>
        <taxon>Sordariomycetes</taxon>
        <taxon>Lulworthiomycetidae</taxon>
        <taxon>Lulworthiales</taxon>
        <taxon>Lulworthiaceae</taxon>
        <taxon>Zalerion</taxon>
    </lineage>
</organism>
<feature type="region of interest" description="Disordered" evidence="1">
    <location>
        <begin position="35"/>
        <end position="138"/>
    </location>
</feature>
<keyword evidence="3" id="KW-1185">Reference proteome</keyword>
<feature type="compositionally biased region" description="Basic and acidic residues" evidence="1">
    <location>
        <begin position="98"/>
        <end position="107"/>
    </location>
</feature>
<accession>A0AAD5RY73</accession>
<evidence type="ECO:0000313" key="3">
    <source>
        <dbReference type="Proteomes" id="UP001201980"/>
    </source>
</evidence>
<name>A0AAD5RY73_9PEZI</name>
<feature type="compositionally biased region" description="Pro residues" evidence="1">
    <location>
        <begin position="108"/>
        <end position="126"/>
    </location>
</feature>
<evidence type="ECO:0000256" key="1">
    <source>
        <dbReference type="SAM" id="MobiDB-lite"/>
    </source>
</evidence>
<evidence type="ECO:0000313" key="2">
    <source>
        <dbReference type="EMBL" id="KAJ2906927.1"/>
    </source>
</evidence>
<dbReference type="AlphaFoldDB" id="A0AAD5RY73"/>
<comment type="caution">
    <text evidence="2">The sequence shown here is derived from an EMBL/GenBank/DDBJ whole genome shotgun (WGS) entry which is preliminary data.</text>
</comment>